<dbReference type="EMBL" id="CM023482">
    <property type="protein sequence ID" value="KAH6940053.1"/>
    <property type="molecule type" value="Genomic_DNA"/>
</dbReference>
<reference evidence="1" key="1">
    <citation type="submission" date="2020-05" db="EMBL/GenBank/DDBJ databases">
        <title>Large-scale comparative analyses of tick genomes elucidate their genetic diversity and vector capacities.</title>
        <authorList>
            <person name="Jia N."/>
            <person name="Wang J."/>
            <person name="Shi W."/>
            <person name="Du L."/>
            <person name="Sun Y."/>
            <person name="Zhan W."/>
            <person name="Jiang J."/>
            <person name="Wang Q."/>
            <person name="Zhang B."/>
            <person name="Ji P."/>
            <person name="Sakyi L.B."/>
            <person name="Cui X."/>
            <person name="Yuan T."/>
            <person name="Jiang B."/>
            <person name="Yang W."/>
            <person name="Lam T.T.-Y."/>
            <person name="Chang Q."/>
            <person name="Ding S."/>
            <person name="Wang X."/>
            <person name="Zhu J."/>
            <person name="Ruan X."/>
            <person name="Zhao L."/>
            <person name="Wei J."/>
            <person name="Que T."/>
            <person name="Du C."/>
            <person name="Cheng J."/>
            <person name="Dai P."/>
            <person name="Han X."/>
            <person name="Huang E."/>
            <person name="Gao Y."/>
            <person name="Liu J."/>
            <person name="Shao H."/>
            <person name="Ye R."/>
            <person name="Li L."/>
            <person name="Wei W."/>
            <person name="Wang X."/>
            <person name="Wang C."/>
            <person name="Yang T."/>
            <person name="Huo Q."/>
            <person name="Li W."/>
            <person name="Guo W."/>
            <person name="Chen H."/>
            <person name="Zhou L."/>
            <person name="Ni X."/>
            <person name="Tian J."/>
            <person name="Zhou Y."/>
            <person name="Sheng Y."/>
            <person name="Liu T."/>
            <person name="Pan Y."/>
            <person name="Xia L."/>
            <person name="Li J."/>
            <person name="Zhao F."/>
            <person name="Cao W."/>
        </authorList>
    </citation>
    <scope>NUCLEOTIDE SEQUENCE</scope>
    <source>
        <strain evidence="1">Hyas-2018</strain>
    </source>
</reference>
<comment type="caution">
    <text evidence="1">The sequence shown here is derived from an EMBL/GenBank/DDBJ whole genome shotgun (WGS) entry which is preliminary data.</text>
</comment>
<evidence type="ECO:0000313" key="2">
    <source>
        <dbReference type="Proteomes" id="UP000821845"/>
    </source>
</evidence>
<dbReference type="Proteomes" id="UP000821845">
    <property type="component" value="Chromosome 2"/>
</dbReference>
<protein>
    <submittedName>
        <fullName evidence="1">Uncharacterized protein</fullName>
    </submittedName>
</protein>
<gene>
    <name evidence="1" type="ORF">HPB50_024576</name>
</gene>
<evidence type="ECO:0000313" key="1">
    <source>
        <dbReference type="EMBL" id="KAH6940053.1"/>
    </source>
</evidence>
<proteinExistence type="predicted"/>
<name>A0ACB7T1S2_HYAAI</name>
<accession>A0ACB7T1S2</accession>
<organism evidence="1 2">
    <name type="scientific">Hyalomma asiaticum</name>
    <name type="common">Tick</name>
    <dbReference type="NCBI Taxonomy" id="266040"/>
    <lineage>
        <taxon>Eukaryota</taxon>
        <taxon>Metazoa</taxon>
        <taxon>Ecdysozoa</taxon>
        <taxon>Arthropoda</taxon>
        <taxon>Chelicerata</taxon>
        <taxon>Arachnida</taxon>
        <taxon>Acari</taxon>
        <taxon>Parasitiformes</taxon>
        <taxon>Ixodida</taxon>
        <taxon>Ixodoidea</taxon>
        <taxon>Ixodidae</taxon>
        <taxon>Hyalomminae</taxon>
        <taxon>Hyalomma</taxon>
    </lineage>
</organism>
<sequence>MIQGWSAEAVQDSVVVYQLQLRNSVPRIEKAVIVSSFLDFSMTEAVDEFVKTVSKFFDDKRKVVMEIVSDINAALQRIDENEKMLDAIKAAMEATWNVLT</sequence>
<keyword evidence="2" id="KW-1185">Reference proteome</keyword>